<proteinExistence type="predicted"/>
<keyword evidence="3" id="KW-1185">Reference proteome</keyword>
<dbReference type="InterPro" id="IPR010093">
    <property type="entry name" value="SinI_DNA-bd"/>
</dbReference>
<evidence type="ECO:0000313" key="2">
    <source>
        <dbReference type="EMBL" id="MFC4691514.1"/>
    </source>
</evidence>
<accession>A0ABV9LBI7</accession>
<feature type="domain" description="Helix-turn-helix" evidence="1">
    <location>
        <begin position="39"/>
        <end position="87"/>
    </location>
</feature>
<organism evidence="2 3">
    <name type="scientific">Dokdonia genika</name>
    <dbReference type="NCBI Taxonomy" id="308113"/>
    <lineage>
        <taxon>Bacteria</taxon>
        <taxon>Pseudomonadati</taxon>
        <taxon>Bacteroidota</taxon>
        <taxon>Flavobacteriia</taxon>
        <taxon>Flavobacteriales</taxon>
        <taxon>Flavobacteriaceae</taxon>
        <taxon>Dokdonia</taxon>
    </lineage>
</organism>
<reference evidence="3" key="1">
    <citation type="journal article" date="2019" name="Int. J. Syst. Evol. Microbiol.">
        <title>The Global Catalogue of Microorganisms (GCM) 10K type strain sequencing project: providing services to taxonomists for standard genome sequencing and annotation.</title>
        <authorList>
            <consortium name="The Broad Institute Genomics Platform"/>
            <consortium name="The Broad Institute Genome Sequencing Center for Infectious Disease"/>
            <person name="Wu L."/>
            <person name="Ma J."/>
        </authorList>
    </citation>
    <scope>NUCLEOTIDE SEQUENCE [LARGE SCALE GENOMIC DNA]</scope>
    <source>
        <strain evidence="3">CGMCC 4.7427</strain>
    </source>
</reference>
<dbReference type="Pfam" id="PF12728">
    <property type="entry name" value="HTH_17"/>
    <property type="match status" value="1"/>
</dbReference>
<dbReference type="NCBIfam" id="TIGR01764">
    <property type="entry name" value="excise"/>
    <property type="match status" value="1"/>
</dbReference>
<dbReference type="InterPro" id="IPR041657">
    <property type="entry name" value="HTH_17"/>
</dbReference>
<dbReference type="RefSeq" id="WP_380035523.1">
    <property type="nucleotide sequence ID" value="NZ_JBHSHB010000024.1"/>
</dbReference>
<gene>
    <name evidence="2" type="ORF">ACFO5T_13830</name>
</gene>
<dbReference type="EMBL" id="JBHSHB010000024">
    <property type="protein sequence ID" value="MFC4691514.1"/>
    <property type="molecule type" value="Genomic_DNA"/>
</dbReference>
<protein>
    <submittedName>
        <fullName evidence="2">Helix-turn-helix domain-containing protein</fullName>
    </submittedName>
</protein>
<dbReference type="Proteomes" id="UP001595878">
    <property type="component" value="Unassembled WGS sequence"/>
</dbReference>
<dbReference type="InterPro" id="IPR009061">
    <property type="entry name" value="DNA-bd_dom_put_sf"/>
</dbReference>
<sequence>MENPFEIINERLKRIEALLDNIYRASNINETGIATTPIMNIKQVSAYLDLSVSALYKMTSTKEIPHAKRGKRLYFDKKDIDAWVLENKVNTTSDIERMATEYILKNPVKFP</sequence>
<name>A0ABV9LBI7_9FLAO</name>
<evidence type="ECO:0000259" key="1">
    <source>
        <dbReference type="Pfam" id="PF12728"/>
    </source>
</evidence>
<evidence type="ECO:0000313" key="3">
    <source>
        <dbReference type="Proteomes" id="UP001595878"/>
    </source>
</evidence>
<comment type="caution">
    <text evidence="2">The sequence shown here is derived from an EMBL/GenBank/DDBJ whole genome shotgun (WGS) entry which is preliminary data.</text>
</comment>
<dbReference type="SUPFAM" id="SSF46955">
    <property type="entry name" value="Putative DNA-binding domain"/>
    <property type="match status" value="1"/>
</dbReference>